<dbReference type="GO" id="GO:0008289">
    <property type="term" value="F:lipid binding"/>
    <property type="evidence" value="ECO:0007669"/>
    <property type="project" value="InterPro"/>
</dbReference>
<dbReference type="PANTHER" id="PTHR46121:SF4">
    <property type="entry name" value="STEROIDOGENIC ACUTE REGULATORY PROTEIN-LIKE"/>
    <property type="match status" value="1"/>
</dbReference>
<organism evidence="2 3">
    <name type="scientific">Caerostris extrusa</name>
    <name type="common">Bark spider</name>
    <name type="synonym">Caerostris bankana</name>
    <dbReference type="NCBI Taxonomy" id="172846"/>
    <lineage>
        <taxon>Eukaryota</taxon>
        <taxon>Metazoa</taxon>
        <taxon>Ecdysozoa</taxon>
        <taxon>Arthropoda</taxon>
        <taxon>Chelicerata</taxon>
        <taxon>Arachnida</taxon>
        <taxon>Araneae</taxon>
        <taxon>Araneomorphae</taxon>
        <taxon>Entelegynae</taxon>
        <taxon>Araneoidea</taxon>
        <taxon>Araneidae</taxon>
        <taxon>Caerostris</taxon>
    </lineage>
</organism>
<dbReference type="GO" id="GO:0099044">
    <property type="term" value="P:vesicle tethering to endoplasmic reticulum"/>
    <property type="evidence" value="ECO:0007669"/>
    <property type="project" value="TreeGrafter"/>
</dbReference>
<dbReference type="GO" id="GO:0031902">
    <property type="term" value="C:late endosome membrane"/>
    <property type="evidence" value="ECO:0007669"/>
    <property type="project" value="TreeGrafter"/>
</dbReference>
<dbReference type="SUPFAM" id="SSF55961">
    <property type="entry name" value="Bet v1-like"/>
    <property type="match status" value="1"/>
</dbReference>
<dbReference type="GO" id="GO:0140284">
    <property type="term" value="C:endoplasmic reticulum-endosome membrane contact site"/>
    <property type="evidence" value="ECO:0007669"/>
    <property type="project" value="TreeGrafter"/>
</dbReference>
<dbReference type="Pfam" id="PF01852">
    <property type="entry name" value="START"/>
    <property type="match status" value="1"/>
</dbReference>
<reference evidence="2 3" key="1">
    <citation type="submission" date="2021-06" db="EMBL/GenBank/DDBJ databases">
        <title>Caerostris extrusa draft genome.</title>
        <authorList>
            <person name="Kono N."/>
            <person name="Arakawa K."/>
        </authorList>
    </citation>
    <scope>NUCLEOTIDE SEQUENCE [LARGE SCALE GENOMIC DNA]</scope>
</reference>
<gene>
    <name evidence="2" type="primary">STAR_1</name>
    <name evidence="2" type="ORF">CEXT_645061</name>
</gene>
<sequence>MLNTIGNWIFQRKPTPKPSPPISLQENDYQKLAEDALKKAIAILEADDWKKEKSYGNDTIYSKIVPPYGKVFKFEGILNVPPKKVLEILYNRAEEMHKWNPTVKRVKIIKKIDDFCDIAHVIATEGAAGLVSSSTSEGTTCPLGSEVGEGSCPYFYTTLHHYHIRASAKHQVRK</sequence>
<dbReference type="InterPro" id="IPR051869">
    <property type="entry name" value="STARD3"/>
</dbReference>
<evidence type="ECO:0000313" key="2">
    <source>
        <dbReference type="EMBL" id="GIX71939.1"/>
    </source>
</evidence>
<comment type="caution">
    <text evidence="2">The sequence shown here is derived from an EMBL/GenBank/DDBJ whole genome shotgun (WGS) entry which is preliminary data.</text>
</comment>
<dbReference type="Proteomes" id="UP001054945">
    <property type="component" value="Unassembled WGS sequence"/>
</dbReference>
<dbReference type="InterPro" id="IPR002913">
    <property type="entry name" value="START_lipid-bd_dom"/>
</dbReference>
<feature type="domain" description="START" evidence="1">
    <location>
        <begin position="41"/>
        <end position="131"/>
    </location>
</feature>
<dbReference type="PANTHER" id="PTHR46121">
    <property type="entry name" value="STEROIDOGENIC ACUTE REGULATORY PROTEIN-LIKE"/>
    <property type="match status" value="1"/>
</dbReference>
<evidence type="ECO:0000259" key="1">
    <source>
        <dbReference type="Pfam" id="PF01852"/>
    </source>
</evidence>
<keyword evidence="3" id="KW-1185">Reference proteome</keyword>
<dbReference type="GO" id="GO:0005789">
    <property type="term" value="C:endoplasmic reticulum membrane"/>
    <property type="evidence" value="ECO:0007669"/>
    <property type="project" value="TreeGrafter"/>
</dbReference>
<proteinExistence type="predicted"/>
<evidence type="ECO:0000313" key="3">
    <source>
        <dbReference type="Proteomes" id="UP001054945"/>
    </source>
</evidence>
<dbReference type="InterPro" id="IPR023393">
    <property type="entry name" value="START-like_dom_sf"/>
</dbReference>
<dbReference type="Gene3D" id="3.30.530.20">
    <property type="match status" value="1"/>
</dbReference>
<dbReference type="GO" id="GO:0005765">
    <property type="term" value="C:lysosomal membrane"/>
    <property type="evidence" value="ECO:0007669"/>
    <property type="project" value="TreeGrafter"/>
</dbReference>
<accession>A0AAV4MMC2</accession>
<name>A0AAV4MMC2_CAEEX</name>
<dbReference type="AlphaFoldDB" id="A0AAV4MMC2"/>
<protein>
    <submittedName>
        <fullName evidence="2">Steroidogenic acute regulatory protein, mitochondrial</fullName>
    </submittedName>
</protein>
<dbReference type="EMBL" id="BPLR01019806">
    <property type="protein sequence ID" value="GIX71939.1"/>
    <property type="molecule type" value="Genomic_DNA"/>
</dbReference>